<dbReference type="SUPFAM" id="SSF55008">
    <property type="entry name" value="HMA, heavy metal-associated domain"/>
    <property type="match status" value="1"/>
</dbReference>
<sequence>MTATVTFQVEGMSCTGCSGKLQKALEAVPGVSAADVTLEPAQAVIQYDDAKVSTAALKETVEDVGFDVVG</sequence>
<dbReference type="AlphaFoldDB" id="A0A1B6VG86"/>
<evidence type="ECO:0000313" key="6">
    <source>
        <dbReference type="Proteomes" id="UP001156614"/>
    </source>
</evidence>
<accession>A0A1B6VG86</accession>
<dbReference type="FunFam" id="3.30.70.100:FF:000005">
    <property type="entry name" value="Copper-exporting P-type ATPase A"/>
    <property type="match status" value="1"/>
</dbReference>
<dbReference type="Gene3D" id="3.30.70.100">
    <property type="match status" value="1"/>
</dbReference>
<dbReference type="Proteomes" id="UP000077786">
    <property type="component" value="Unassembled WGS sequence"/>
</dbReference>
<dbReference type="PRINTS" id="PR00946">
    <property type="entry name" value="HGSCAVENGER"/>
</dbReference>
<dbReference type="PROSITE" id="PS50846">
    <property type="entry name" value="HMA_2"/>
    <property type="match status" value="1"/>
</dbReference>
<dbReference type="PANTHER" id="PTHR46594">
    <property type="entry name" value="P-TYPE CATION-TRANSPORTING ATPASE"/>
    <property type="match status" value="1"/>
</dbReference>
<dbReference type="InterPro" id="IPR001802">
    <property type="entry name" value="MerP/CopZ"/>
</dbReference>
<dbReference type="EMBL" id="LUTU01000018">
    <property type="protein sequence ID" value="OAJ66239.1"/>
    <property type="molecule type" value="Genomic_DNA"/>
</dbReference>
<dbReference type="Pfam" id="PF00403">
    <property type="entry name" value="HMA"/>
    <property type="match status" value="1"/>
</dbReference>
<gene>
    <name evidence="3" type="primary">copZ_2</name>
    <name evidence="4" type="ORF">A0123_03091</name>
    <name evidence="3" type="ORF">GCM10007867_22960</name>
</gene>
<dbReference type="InterPro" id="IPR017969">
    <property type="entry name" value="Heavy-metal-associated_CS"/>
</dbReference>
<dbReference type="InterPro" id="IPR006121">
    <property type="entry name" value="HMA_dom"/>
</dbReference>
<dbReference type="PANTHER" id="PTHR46594:SF4">
    <property type="entry name" value="P-TYPE CATION-TRANSPORTING ATPASE"/>
    <property type="match status" value="1"/>
</dbReference>
<dbReference type="CDD" id="cd00371">
    <property type="entry name" value="HMA"/>
    <property type="match status" value="1"/>
</dbReference>
<reference evidence="6" key="3">
    <citation type="journal article" date="2019" name="Int. J. Syst. Evol. Microbiol.">
        <title>The Global Catalogue of Microorganisms (GCM) 10K type strain sequencing project: providing services to taxonomists for standard genome sequencing and annotation.</title>
        <authorList>
            <consortium name="The Broad Institute Genomics Platform"/>
            <consortium name="The Broad Institute Genome Sequencing Center for Infectious Disease"/>
            <person name="Wu L."/>
            <person name="Ma J."/>
        </authorList>
    </citation>
    <scope>NUCLEOTIDE SEQUENCE [LARGE SCALE GENOMIC DNA]</scope>
    <source>
        <strain evidence="6">NBRC 3267</strain>
    </source>
</reference>
<evidence type="ECO:0000313" key="3">
    <source>
        <dbReference type="EMBL" id="GLQ63451.1"/>
    </source>
</evidence>
<name>A0A1B6VG86_9PROT</name>
<proteinExistence type="predicted"/>
<dbReference type="EMBL" id="BSNU01000003">
    <property type="protein sequence ID" value="GLQ63451.1"/>
    <property type="molecule type" value="Genomic_DNA"/>
</dbReference>
<reference evidence="3" key="4">
    <citation type="submission" date="2023-01" db="EMBL/GenBank/DDBJ databases">
        <title>Draft genome sequence of Gluconobacter cerinus strain NBRC 3267.</title>
        <authorList>
            <person name="Sun Q."/>
            <person name="Mori K."/>
        </authorList>
    </citation>
    <scope>NUCLEOTIDE SEQUENCE</scope>
    <source>
        <strain evidence="3">NBRC 3267</strain>
    </source>
</reference>
<dbReference type="GO" id="GO:0046872">
    <property type="term" value="F:metal ion binding"/>
    <property type="evidence" value="ECO:0007669"/>
    <property type="project" value="UniProtKB-KW"/>
</dbReference>
<dbReference type="PATRIC" id="fig|38307.3.peg.3233"/>
<evidence type="ECO:0000313" key="4">
    <source>
        <dbReference type="EMBL" id="OAJ66239.1"/>
    </source>
</evidence>
<keyword evidence="6" id="KW-1185">Reference proteome</keyword>
<reference evidence="4 5" key="2">
    <citation type="submission" date="2016-03" db="EMBL/GenBank/DDBJ databases">
        <title>Draft genome sequence of Gluconobacter cerinus strain CECT 9110.</title>
        <authorList>
            <person name="Sainz F."/>
            <person name="Mas A."/>
            <person name="Torija M.J."/>
        </authorList>
    </citation>
    <scope>NUCLEOTIDE SEQUENCE [LARGE SCALE GENOMIC DNA]</scope>
    <source>
        <strain evidence="4 5">CECT 9110</strain>
    </source>
</reference>
<dbReference type="RefSeq" id="WP_046900368.1">
    <property type="nucleotide sequence ID" value="NZ_BEWM01000002.1"/>
</dbReference>
<evidence type="ECO:0000313" key="5">
    <source>
        <dbReference type="Proteomes" id="UP000077786"/>
    </source>
</evidence>
<evidence type="ECO:0000256" key="1">
    <source>
        <dbReference type="ARBA" id="ARBA00022723"/>
    </source>
</evidence>
<dbReference type="OrthoDB" id="9814359at2"/>
<keyword evidence="1" id="KW-0479">Metal-binding</keyword>
<reference evidence="3" key="1">
    <citation type="journal article" date="2014" name="Int. J. Syst. Evol. Microbiol.">
        <title>Complete genome sequence of Corynebacterium casei LMG S-19264T (=DSM 44701T), isolated from a smear-ripened cheese.</title>
        <authorList>
            <consortium name="US DOE Joint Genome Institute (JGI-PGF)"/>
            <person name="Walter F."/>
            <person name="Albersmeier A."/>
            <person name="Kalinowski J."/>
            <person name="Ruckert C."/>
        </authorList>
    </citation>
    <scope>NUCLEOTIDE SEQUENCE</scope>
    <source>
        <strain evidence="3">NBRC 3267</strain>
    </source>
</reference>
<protein>
    <submittedName>
        <fullName evidence="3 4">Copper Chaperone CopZ</fullName>
    </submittedName>
</protein>
<dbReference type="InterPro" id="IPR036163">
    <property type="entry name" value="HMA_dom_sf"/>
</dbReference>
<dbReference type="Proteomes" id="UP001156614">
    <property type="component" value="Unassembled WGS sequence"/>
</dbReference>
<evidence type="ECO:0000259" key="2">
    <source>
        <dbReference type="PROSITE" id="PS50846"/>
    </source>
</evidence>
<dbReference type="PROSITE" id="PS01047">
    <property type="entry name" value="HMA_1"/>
    <property type="match status" value="1"/>
</dbReference>
<comment type="caution">
    <text evidence="4">The sequence shown here is derived from an EMBL/GenBank/DDBJ whole genome shotgun (WGS) entry which is preliminary data.</text>
</comment>
<organism evidence="4 5">
    <name type="scientific">Gluconobacter cerinus</name>
    <dbReference type="NCBI Taxonomy" id="38307"/>
    <lineage>
        <taxon>Bacteria</taxon>
        <taxon>Pseudomonadati</taxon>
        <taxon>Pseudomonadota</taxon>
        <taxon>Alphaproteobacteria</taxon>
        <taxon>Acetobacterales</taxon>
        <taxon>Acetobacteraceae</taxon>
        <taxon>Gluconobacter</taxon>
    </lineage>
</organism>
<feature type="domain" description="HMA" evidence="2">
    <location>
        <begin position="3"/>
        <end position="69"/>
    </location>
</feature>